<dbReference type="Proteomes" id="UP000287394">
    <property type="component" value="Chromosome"/>
</dbReference>
<dbReference type="GO" id="GO:0003700">
    <property type="term" value="F:DNA-binding transcription factor activity"/>
    <property type="evidence" value="ECO:0007669"/>
    <property type="project" value="InterPro"/>
</dbReference>
<dbReference type="InterPro" id="IPR018060">
    <property type="entry name" value="HTH_AraC"/>
</dbReference>
<dbReference type="GO" id="GO:0043565">
    <property type="term" value="F:sequence-specific DNA binding"/>
    <property type="evidence" value="ECO:0007669"/>
    <property type="project" value="InterPro"/>
</dbReference>
<dbReference type="Pfam" id="PF12833">
    <property type="entry name" value="HTH_18"/>
    <property type="match status" value="1"/>
</dbReference>
<dbReference type="SMART" id="SM00342">
    <property type="entry name" value="HTH_ARAC"/>
    <property type="match status" value="1"/>
</dbReference>
<dbReference type="AlphaFoldDB" id="A0A402CZ31"/>
<organism evidence="1 2">
    <name type="scientific">Capsulimonas corticalis</name>
    <dbReference type="NCBI Taxonomy" id="2219043"/>
    <lineage>
        <taxon>Bacteria</taxon>
        <taxon>Bacillati</taxon>
        <taxon>Armatimonadota</taxon>
        <taxon>Armatimonadia</taxon>
        <taxon>Capsulimonadales</taxon>
        <taxon>Capsulimonadaceae</taxon>
        <taxon>Capsulimonas</taxon>
    </lineage>
</organism>
<dbReference type="PANTHER" id="PTHR46796">
    <property type="entry name" value="HTH-TYPE TRANSCRIPTIONAL ACTIVATOR RHAS-RELATED"/>
    <property type="match status" value="1"/>
</dbReference>
<dbReference type="PROSITE" id="PS00041">
    <property type="entry name" value="HTH_ARAC_FAMILY_1"/>
    <property type="match status" value="1"/>
</dbReference>
<evidence type="ECO:0000313" key="2">
    <source>
        <dbReference type="Proteomes" id="UP000287394"/>
    </source>
</evidence>
<reference evidence="1 2" key="1">
    <citation type="journal article" date="2019" name="Int. J. Syst. Evol. Microbiol.">
        <title>Capsulimonas corticalis gen. nov., sp. nov., an aerobic capsulated bacterium, of a novel bacterial order, Capsulimonadales ord. nov., of the class Armatimonadia of the phylum Armatimonadetes.</title>
        <authorList>
            <person name="Li J."/>
            <person name="Kudo C."/>
            <person name="Tonouchi A."/>
        </authorList>
    </citation>
    <scope>NUCLEOTIDE SEQUENCE [LARGE SCALE GENOMIC DNA]</scope>
    <source>
        <strain evidence="1 2">AX-7</strain>
    </source>
</reference>
<gene>
    <name evidence="1" type="ORF">CCAX7_15930</name>
</gene>
<dbReference type="EMBL" id="AP025739">
    <property type="protein sequence ID" value="BDI29542.1"/>
    <property type="molecule type" value="Genomic_DNA"/>
</dbReference>
<protein>
    <submittedName>
        <fullName evidence="1">Uncharacterized protein</fullName>
    </submittedName>
</protein>
<name>A0A402CZ31_9BACT</name>
<evidence type="ECO:0000313" key="1">
    <source>
        <dbReference type="EMBL" id="BDI29542.1"/>
    </source>
</evidence>
<dbReference type="InterPro" id="IPR018062">
    <property type="entry name" value="HTH_AraC-typ_CS"/>
</dbReference>
<accession>A0A402CZ31</accession>
<dbReference type="InterPro" id="IPR050204">
    <property type="entry name" value="AraC_XylS_family_regulators"/>
</dbReference>
<dbReference type="KEGG" id="ccot:CCAX7_15930"/>
<proteinExistence type="predicted"/>
<dbReference type="SUPFAM" id="SSF46689">
    <property type="entry name" value="Homeodomain-like"/>
    <property type="match status" value="2"/>
</dbReference>
<keyword evidence="2" id="KW-1185">Reference proteome</keyword>
<dbReference type="InterPro" id="IPR009057">
    <property type="entry name" value="Homeodomain-like_sf"/>
</dbReference>
<dbReference type="Gene3D" id="1.10.10.60">
    <property type="entry name" value="Homeodomain-like"/>
    <property type="match status" value="2"/>
</dbReference>
<dbReference type="PROSITE" id="PS01124">
    <property type="entry name" value="HTH_ARAC_FAMILY_2"/>
    <property type="match status" value="1"/>
</dbReference>
<sequence>MLDPHRTPSVIVSDTATEVAARPVDARLRLSVFQVARTSYRSLNAAITHPHWAISHVALGDVRTTTADRAFAAPAGSVLVHPPGLPYVEYAPGPGQHEWIVFDAITSQNIPLFEAYPLSPVIALSCAGAYSEMFEELLSAWSDVHSPPFQRELAVSRRTAAILDLLIEEWRKGGAVPRPASMAARASRFAATVAFMMENAHRRLSRGELAERECLHPGSLDRLFRAEYGMTPMRMLTDIRLRRARELLAATDRTLDAIASECGFEDATYLIRVFKSAFGATPGRYRDSVRSAHNLYSE</sequence>